<keyword evidence="1" id="KW-1133">Transmembrane helix</keyword>
<dbReference type="EMBL" id="MFUY01000025">
    <property type="protein sequence ID" value="OGI85679.1"/>
    <property type="molecule type" value="Genomic_DNA"/>
</dbReference>
<accession>A0A1F6WUY5</accession>
<name>A0A1F6WUY5_9BACT</name>
<gene>
    <name evidence="2" type="ORF">A3A05_03585</name>
</gene>
<dbReference type="AlphaFoldDB" id="A0A1F6WUY5"/>
<dbReference type="Proteomes" id="UP000176187">
    <property type="component" value="Unassembled WGS sequence"/>
</dbReference>
<feature type="transmembrane region" description="Helical" evidence="1">
    <location>
        <begin position="5"/>
        <end position="22"/>
    </location>
</feature>
<evidence type="ECO:0000313" key="2">
    <source>
        <dbReference type="EMBL" id="OGI85679.1"/>
    </source>
</evidence>
<comment type="caution">
    <text evidence="2">The sequence shown here is derived from an EMBL/GenBank/DDBJ whole genome shotgun (WGS) entry which is preliminary data.</text>
</comment>
<feature type="transmembrane region" description="Helical" evidence="1">
    <location>
        <begin position="42"/>
        <end position="59"/>
    </location>
</feature>
<organism evidence="2 3">
    <name type="scientific">Candidatus Nomurabacteria bacterium RIFCSPLOWO2_01_FULL_41_12</name>
    <dbReference type="NCBI Taxonomy" id="1801774"/>
    <lineage>
        <taxon>Bacteria</taxon>
        <taxon>Candidatus Nomuraibacteriota</taxon>
    </lineage>
</organism>
<reference evidence="2 3" key="1">
    <citation type="journal article" date="2016" name="Nat. Commun.">
        <title>Thousands of microbial genomes shed light on interconnected biogeochemical processes in an aquifer system.</title>
        <authorList>
            <person name="Anantharaman K."/>
            <person name="Brown C.T."/>
            <person name="Hug L.A."/>
            <person name="Sharon I."/>
            <person name="Castelle C.J."/>
            <person name="Probst A.J."/>
            <person name="Thomas B.C."/>
            <person name="Singh A."/>
            <person name="Wilkins M.J."/>
            <person name="Karaoz U."/>
            <person name="Brodie E.L."/>
            <person name="Williams K.H."/>
            <person name="Hubbard S.S."/>
            <person name="Banfield J.F."/>
        </authorList>
    </citation>
    <scope>NUCLEOTIDE SEQUENCE [LARGE SCALE GENOMIC DNA]</scope>
</reference>
<sequence length="63" mass="7712">MFMILFKIWYMIAILPFIIFLEGNDMLADFLKKKKIYSHWDYWHSLLIISIILAVVLWTKGYR</sequence>
<keyword evidence="1" id="KW-0812">Transmembrane</keyword>
<protein>
    <submittedName>
        <fullName evidence="2">Uncharacterized protein</fullName>
    </submittedName>
</protein>
<evidence type="ECO:0000313" key="3">
    <source>
        <dbReference type="Proteomes" id="UP000176187"/>
    </source>
</evidence>
<dbReference type="STRING" id="1801774.A3A05_03585"/>
<proteinExistence type="predicted"/>
<evidence type="ECO:0000256" key="1">
    <source>
        <dbReference type="SAM" id="Phobius"/>
    </source>
</evidence>
<keyword evidence="1" id="KW-0472">Membrane</keyword>